<organism evidence="3 4">
    <name type="scientific">Astathelohania contejeani</name>
    <dbReference type="NCBI Taxonomy" id="164912"/>
    <lineage>
        <taxon>Eukaryota</taxon>
        <taxon>Fungi</taxon>
        <taxon>Fungi incertae sedis</taxon>
        <taxon>Microsporidia</taxon>
        <taxon>Astathelohaniidae</taxon>
        <taxon>Astathelohania</taxon>
    </lineage>
</organism>
<accession>A0ABQ7HZV2</accession>
<feature type="chain" id="PRO_5045041683" evidence="2">
    <location>
        <begin position="19"/>
        <end position="440"/>
    </location>
</feature>
<dbReference type="EMBL" id="SBIQ01000063">
    <property type="protein sequence ID" value="KAF7683681.1"/>
    <property type="molecule type" value="Genomic_DNA"/>
</dbReference>
<keyword evidence="2" id="KW-0732">Signal</keyword>
<dbReference type="Proteomes" id="UP001516464">
    <property type="component" value="Unassembled WGS sequence"/>
</dbReference>
<evidence type="ECO:0000256" key="2">
    <source>
        <dbReference type="SAM" id="SignalP"/>
    </source>
</evidence>
<evidence type="ECO:0000313" key="4">
    <source>
        <dbReference type="Proteomes" id="UP001516464"/>
    </source>
</evidence>
<proteinExistence type="predicted"/>
<reference evidence="3 4" key="1">
    <citation type="submission" date="2019-01" db="EMBL/GenBank/DDBJ databases">
        <title>Genomes sequencing and comparative genomics of infectious freshwater microsporidia, Cucumispora dikerogammari and Thelohania contejeani.</title>
        <authorList>
            <person name="Cormier A."/>
            <person name="Giraud I."/>
            <person name="Wattier R."/>
            <person name="Teixeira M."/>
            <person name="Grandjean F."/>
            <person name="Rigaud T."/>
            <person name="Cordaux R."/>
        </authorList>
    </citation>
    <scope>NUCLEOTIDE SEQUENCE [LARGE SCALE GENOMIC DNA]</scope>
    <source>
        <strain evidence="3">T1</strain>
        <tissue evidence="3">Spores</tissue>
    </source>
</reference>
<feature type="region of interest" description="Disordered" evidence="1">
    <location>
        <begin position="402"/>
        <end position="428"/>
    </location>
</feature>
<sequence length="440" mass="51074">MNFLSTVIIGVLVNLACDQIKKYNFKEKICKCLLTTEKYVVKKVTRAKAILYRVLIKLYSIVKSHFQKIYNQIIKRIKSCCIGLYIKFSSVYIFIREMHISIADILYIIRYAFYLSFLCNCNNILNFSNVLTIYLLCNMGLHSQISVKNETKRLNIDANIHLQMDITASEYNGSETPTLKLTENNIEVIKNVIRMEILKLRKNDTIENNIGKSVIIKNNKSDINKNHNGTQEKEIDEIHNISSNINLINNSTNVNNYNIDNRSINDISSDANDSNIDDINNHIEQSYIERNINNNAVDIDATTEINLHSNTNFNNNDSEIIVINDFHAQNLFDNVDHENTIINTIDTHTNIFLSENVVRNITNKNNNIIDEELLTEKREFEKIFQLNNNNILQNHIFTEPIDGKPENTVSDDQQFPPETKKKGLSRYRKQKSYTKNIYEF</sequence>
<comment type="caution">
    <text evidence="3">The sequence shown here is derived from an EMBL/GenBank/DDBJ whole genome shotgun (WGS) entry which is preliminary data.</text>
</comment>
<keyword evidence="4" id="KW-1185">Reference proteome</keyword>
<protein>
    <submittedName>
        <fullName evidence="3">Uncharacterized protein</fullName>
    </submittedName>
</protein>
<feature type="signal peptide" evidence="2">
    <location>
        <begin position="1"/>
        <end position="18"/>
    </location>
</feature>
<gene>
    <name evidence="3" type="ORF">TCON_1115</name>
</gene>
<evidence type="ECO:0000313" key="3">
    <source>
        <dbReference type="EMBL" id="KAF7683681.1"/>
    </source>
</evidence>
<evidence type="ECO:0000256" key="1">
    <source>
        <dbReference type="SAM" id="MobiDB-lite"/>
    </source>
</evidence>
<name>A0ABQ7HZV2_9MICR</name>